<evidence type="ECO:0000256" key="1">
    <source>
        <dbReference type="SAM" id="MobiDB-lite"/>
    </source>
</evidence>
<dbReference type="AlphaFoldDB" id="A0A1G6M076"/>
<name>A0A1G6M076_9ACTN</name>
<feature type="compositionally biased region" description="Polar residues" evidence="1">
    <location>
        <begin position="39"/>
        <end position="56"/>
    </location>
</feature>
<feature type="region of interest" description="Disordered" evidence="1">
    <location>
        <begin position="33"/>
        <end position="56"/>
    </location>
</feature>
<evidence type="ECO:0000313" key="2">
    <source>
        <dbReference type="EMBL" id="SDC48968.1"/>
    </source>
</evidence>
<sequence>MAHPVRRIIATLPGLLALSVYLVLAAGPMAPVDADVDTGLSNGPSTGPSTGQHRSP</sequence>
<organism evidence="2 3">
    <name type="scientific">Nocardioides lianchengensis</name>
    <dbReference type="NCBI Taxonomy" id="1045774"/>
    <lineage>
        <taxon>Bacteria</taxon>
        <taxon>Bacillati</taxon>
        <taxon>Actinomycetota</taxon>
        <taxon>Actinomycetes</taxon>
        <taxon>Propionibacteriales</taxon>
        <taxon>Nocardioidaceae</taxon>
        <taxon>Nocardioides</taxon>
    </lineage>
</organism>
<proteinExistence type="predicted"/>
<reference evidence="2 3" key="1">
    <citation type="submission" date="2016-10" db="EMBL/GenBank/DDBJ databases">
        <authorList>
            <person name="de Groot N.N."/>
        </authorList>
    </citation>
    <scope>NUCLEOTIDE SEQUENCE [LARGE SCALE GENOMIC DNA]</scope>
    <source>
        <strain evidence="2 3">CGMCC 4.6858</strain>
    </source>
</reference>
<gene>
    <name evidence="2" type="ORF">SAMN05421872_102414</name>
</gene>
<keyword evidence="3" id="KW-1185">Reference proteome</keyword>
<dbReference type="RefSeq" id="WP_170866946.1">
    <property type="nucleotide sequence ID" value="NZ_FMZM01000002.1"/>
</dbReference>
<dbReference type="Proteomes" id="UP000199034">
    <property type="component" value="Unassembled WGS sequence"/>
</dbReference>
<accession>A0A1G6M076</accession>
<dbReference type="STRING" id="1045774.SAMN05421872_102414"/>
<dbReference type="EMBL" id="FMZM01000002">
    <property type="protein sequence ID" value="SDC48968.1"/>
    <property type="molecule type" value="Genomic_DNA"/>
</dbReference>
<protein>
    <submittedName>
        <fullName evidence="2">Uncharacterized protein</fullName>
    </submittedName>
</protein>
<evidence type="ECO:0000313" key="3">
    <source>
        <dbReference type="Proteomes" id="UP000199034"/>
    </source>
</evidence>